<comment type="caution">
    <text evidence="2">The sequence shown here is derived from an EMBL/GenBank/DDBJ whole genome shotgun (WGS) entry which is preliminary data.</text>
</comment>
<feature type="compositionally biased region" description="Basic and acidic residues" evidence="1">
    <location>
        <begin position="70"/>
        <end position="85"/>
    </location>
</feature>
<evidence type="ECO:0000256" key="1">
    <source>
        <dbReference type="SAM" id="MobiDB-lite"/>
    </source>
</evidence>
<organism evidence="2 3">
    <name type="scientific">Candidatus Eisenbergiella merdigallinarum</name>
    <dbReference type="NCBI Taxonomy" id="2838552"/>
    <lineage>
        <taxon>Bacteria</taxon>
        <taxon>Bacillati</taxon>
        <taxon>Bacillota</taxon>
        <taxon>Clostridia</taxon>
        <taxon>Lachnospirales</taxon>
        <taxon>Lachnospiraceae</taxon>
        <taxon>Eisenbergiella</taxon>
    </lineage>
</organism>
<feature type="compositionally biased region" description="Acidic residues" evidence="1">
    <location>
        <begin position="109"/>
        <end position="130"/>
    </location>
</feature>
<evidence type="ECO:0000313" key="2">
    <source>
        <dbReference type="EMBL" id="HJB90019.1"/>
    </source>
</evidence>
<reference evidence="2" key="1">
    <citation type="journal article" date="2021" name="PeerJ">
        <title>Extensive microbial diversity within the chicken gut microbiome revealed by metagenomics and culture.</title>
        <authorList>
            <person name="Gilroy R."/>
            <person name="Ravi A."/>
            <person name="Getino M."/>
            <person name="Pursley I."/>
            <person name="Horton D.L."/>
            <person name="Alikhan N.F."/>
            <person name="Baker D."/>
            <person name="Gharbi K."/>
            <person name="Hall N."/>
            <person name="Watson M."/>
            <person name="Adriaenssens E.M."/>
            <person name="Foster-Nyarko E."/>
            <person name="Jarju S."/>
            <person name="Secka A."/>
            <person name="Antonio M."/>
            <person name="Oren A."/>
            <person name="Chaudhuri R.R."/>
            <person name="La Ragione R."/>
            <person name="Hildebrand F."/>
            <person name="Pallen M.J."/>
        </authorList>
    </citation>
    <scope>NUCLEOTIDE SEQUENCE</scope>
    <source>
        <strain evidence="2">USAMLcec3-2134</strain>
    </source>
</reference>
<sequence length="130" mass="14476">MRKTMEWLLTMRAEVPGLTEVLLADGGESTYEEIISMAMISKAMQGDVAAYNAIKATVGQTDKTEEDLEEQKIRTDRAKRARDQEVGNVDSGEENIQSFLRAINPTKEDLEDLFGEGEDDAEETEETGEV</sequence>
<dbReference type="AlphaFoldDB" id="A0A9D2SBU1"/>
<proteinExistence type="predicted"/>
<dbReference type="Proteomes" id="UP000886883">
    <property type="component" value="Unassembled WGS sequence"/>
</dbReference>
<gene>
    <name evidence="2" type="ORF">H9763_00940</name>
</gene>
<feature type="region of interest" description="Disordered" evidence="1">
    <location>
        <begin position="65"/>
        <end position="130"/>
    </location>
</feature>
<evidence type="ECO:0000313" key="3">
    <source>
        <dbReference type="Proteomes" id="UP000886883"/>
    </source>
</evidence>
<reference evidence="2" key="2">
    <citation type="submission" date="2021-04" db="EMBL/GenBank/DDBJ databases">
        <authorList>
            <person name="Gilroy R."/>
        </authorList>
    </citation>
    <scope>NUCLEOTIDE SEQUENCE</scope>
    <source>
        <strain evidence="2">USAMLcec3-2134</strain>
    </source>
</reference>
<accession>A0A9D2SBU1</accession>
<dbReference type="EMBL" id="DWXE01000004">
    <property type="protein sequence ID" value="HJB90019.1"/>
    <property type="molecule type" value="Genomic_DNA"/>
</dbReference>
<name>A0A9D2SBU1_9FIRM</name>
<protein>
    <submittedName>
        <fullName evidence="2">Uncharacterized protein</fullName>
    </submittedName>
</protein>